<dbReference type="SUPFAM" id="SSF55785">
    <property type="entry name" value="PYP-like sensor domain (PAS domain)"/>
    <property type="match status" value="1"/>
</dbReference>
<dbReference type="InterPro" id="IPR003594">
    <property type="entry name" value="HATPase_dom"/>
</dbReference>
<dbReference type="InterPro" id="IPR050351">
    <property type="entry name" value="BphY/WalK/GraS-like"/>
</dbReference>
<dbReference type="InterPro" id="IPR000700">
    <property type="entry name" value="PAS-assoc_C"/>
</dbReference>
<comment type="catalytic activity">
    <reaction evidence="1">
        <text>ATP + protein L-histidine = ADP + protein N-phospho-L-histidine.</text>
        <dbReference type="EC" id="2.7.13.3"/>
    </reaction>
</comment>
<evidence type="ECO:0000256" key="3">
    <source>
        <dbReference type="ARBA" id="ARBA00012438"/>
    </source>
</evidence>
<feature type="domain" description="PAC" evidence="13">
    <location>
        <begin position="157"/>
        <end position="211"/>
    </location>
</feature>
<dbReference type="GO" id="GO:0016036">
    <property type="term" value="P:cellular response to phosphate starvation"/>
    <property type="evidence" value="ECO:0007669"/>
    <property type="project" value="TreeGrafter"/>
</dbReference>
<dbReference type="SUPFAM" id="SSF47384">
    <property type="entry name" value="Homodimeric domain of signal transducing histidine kinase"/>
    <property type="match status" value="1"/>
</dbReference>
<dbReference type="Gene3D" id="1.10.8.500">
    <property type="entry name" value="HAMP domain in histidine kinase"/>
    <property type="match status" value="1"/>
</dbReference>
<evidence type="ECO:0000256" key="2">
    <source>
        <dbReference type="ARBA" id="ARBA00004370"/>
    </source>
</evidence>
<dbReference type="GO" id="GO:0004721">
    <property type="term" value="F:phosphoprotein phosphatase activity"/>
    <property type="evidence" value="ECO:0007669"/>
    <property type="project" value="TreeGrafter"/>
</dbReference>
<dbReference type="PANTHER" id="PTHR45453:SF1">
    <property type="entry name" value="PHOSPHATE REGULON SENSOR PROTEIN PHOR"/>
    <property type="match status" value="1"/>
</dbReference>
<dbReference type="PRINTS" id="PR00344">
    <property type="entry name" value="BCTRLSENSOR"/>
</dbReference>
<dbReference type="InterPro" id="IPR058096">
    <property type="entry name" value="WalK_streptococcus"/>
</dbReference>
<feature type="domain" description="Histidine kinase" evidence="11">
    <location>
        <begin position="215"/>
        <end position="435"/>
    </location>
</feature>
<dbReference type="InterPro" id="IPR003660">
    <property type="entry name" value="HAMP_dom"/>
</dbReference>
<dbReference type="InterPro" id="IPR005467">
    <property type="entry name" value="His_kinase_dom"/>
</dbReference>
<name>A0A7X1RPH2_STRMT</name>
<dbReference type="Proteomes" id="UP000467560">
    <property type="component" value="Unassembled WGS sequence"/>
</dbReference>
<keyword evidence="10" id="KW-0812">Transmembrane</keyword>
<feature type="coiled-coil region" evidence="9">
    <location>
        <begin position="68"/>
        <end position="95"/>
    </location>
</feature>
<feature type="domain" description="HAMP" evidence="14">
    <location>
        <begin position="35"/>
        <end position="87"/>
    </location>
</feature>
<accession>A0A7X1RPH2</accession>
<reference evidence="15 16" key="1">
    <citation type="submission" date="2019-10" db="EMBL/GenBank/DDBJ databases">
        <title>Streptococcus mitis of the oral and urogenital tracts.</title>
        <authorList>
            <person name="Price T."/>
            <person name="Mores C.R."/>
            <person name="Putonti C."/>
            <person name="Wolfe A.J."/>
        </authorList>
    </citation>
    <scope>NUCLEOTIDE SEQUENCE [LARGE SCALE GENOMIC DNA]</scope>
    <source>
        <strain evidence="15 16">SM16</strain>
    </source>
</reference>
<feature type="domain" description="PAS" evidence="12">
    <location>
        <begin position="92"/>
        <end position="171"/>
    </location>
</feature>
<keyword evidence="8 10" id="KW-0472">Membrane</keyword>
<dbReference type="GO" id="GO:0000155">
    <property type="term" value="F:phosphorelay sensor kinase activity"/>
    <property type="evidence" value="ECO:0007669"/>
    <property type="project" value="InterPro"/>
</dbReference>
<sequence length="449" mass="51735">MIEVIRQTILTSDFIFILILIGFILLVSFLLLESRRDNIRLRQINQKIKDLIDGDYSQVLDMQGSSEITNITNNLNDLSEVIRLTQENLEQESKRLHSILSYMTDGVLATNRRGQIIMINDMAKRQLGVERDDALNQNILELLKIEEEYELRELITQSPELMIYSQNLNGEYISLRVRFALIRRESGFISGLVAVLHDTTEQEKEERERRLFVSNVSHELRTPLTSVKSYLEALDEGALTEPVAPDFIKVSLDETNRMMRMVTDLLHLSRIDNATSHLDVELINFTAFITFILNRFDKMKSQDEEKKYELVRDYPITSVWIEIDTDKMTQVIDNILNNAIKYSPDGGKITVNMKTTDDQMILSISDQGLGIPKEDLPKIFDRFYRVDKARSRAQGGTGLGLAIAKEIIKQHKGFIWAKSEYGKGSTFTIVLPYDNDAVKEEIWEDELED</sequence>
<dbReference type="PANTHER" id="PTHR45453">
    <property type="entry name" value="PHOSPHATE REGULON SENSOR PROTEIN PHOR"/>
    <property type="match status" value="1"/>
</dbReference>
<dbReference type="InterPro" id="IPR036890">
    <property type="entry name" value="HATPase_C_sf"/>
</dbReference>
<evidence type="ECO:0000313" key="15">
    <source>
        <dbReference type="EMBL" id="MQQ52771.1"/>
    </source>
</evidence>
<dbReference type="RefSeq" id="WP_153225530.1">
    <property type="nucleotide sequence ID" value="NZ_WIJK01000020.1"/>
</dbReference>
<dbReference type="InterPro" id="IPR004358">
    <property type="entry name" value="Sig_transdc_His_kin-like_C"/>
</dbReference>
<dbReference type="InterPro" id="IPR054693">
    <property type="entry name" value="WalK-like_HAMP"/>
</dbReference>
<dbReference type="SMART" id="SM00387">
    <property type="entry name" value="HATPase_c"/>
    <property type="match status" value="1"/>
</dbReference>
<keyword evidence="10" id="KW-1133">Transmembrane helix</keyword>
<dbReference type="CDD" id="cd00130">
    <property type="entry name" value="PAS"/>
    <property type="match status" value="1"/>
</dbReference>
<feature type="transmembrane region" description="Helical" evidence="10">
    <location>
        <begin position="14"/>
        <end position="32"/>
    </location>
</feature>
<dbReference type="GO" id="GO:0005886">
    <property type="term" value="C:plasma membrane"/>
    <property type="evidence" value="ECO:0007669"/>
    <property type="project" value="TreeGrafter"/>
</dbReference>
<dbReference type="InterPro" id="IPR003661">
    <property type="entry name" value="HisK_dim/P_dom"/>
</dbReference>
<evidence type="ECO:0000256" key="4">
    <source>
        <dbReference type="ARBA" id="ARBA00022553"/>
    </source>
</evidence>
<dbReference type="Pfam" id="PF02518">
    <property type="entry name" value="HATPase_c"/>
    <property type="match status" value="1"/>
</dbReference>
<dbReference type="NCBIfam" id="NF033093">
    <property type="entry name" value="HK_VicK"/>
    <property type="match status" value="1"/>
</dbReference>
<dbReference type="GO" id="GO:0006355">
    <property type="term" value="P:regulation of DNA-templated transcription"/>
    <property type="evidence" value="ECO:0007669"/>
    <property type="project" value="InterPro"/>
</dbReference>
<evidence type="ECO:0000256" key="5">
    <source>
        <dbReference type="ARBA" id="ARBA00022679"/>
    </source>
</evidence>
<evidence type="ECO:0000256" key="8">
    <source>
        <dbReference type="ARBA" id="ARBA00023136"/>
    </source>
</evidence>
<dbReference type="InterPro" id="IPR036097">
    <property type="entry name" value="HisK_dim/P_sf"/>
</dbReference>
<evidence type="ECO:0000259" key="13">
    <source>
        <dbReference type="PROSITE" id="PS50113"/>
    </source>
</evidence>
<keyword evidence="6 15" id="KW-0418">Kinase</keyword>
<dbReference type="Pfam" id="PF00989">
    <property type="entry name" value="PAS"/>
    <property type="match status" value="1"/>
</dbReference>
<proteinExistence type="predicted"/>
<dbReference type="Pfam" id="PF22610">
    <property type="entry name" value="CovS-like_HAMP"/>
    <property type="match status" value="1"/>
</dbReference>
<dbReference type="FunFam" id="3.30.565.10:FF:000006">
    <property type="entry name" value="Sensor histidine kinase WalK"/>
    <property type="match status" value="1"/>
</dbReference>
<organism evidence="15 16">
    <name type="scientific">Streptococcus mitis</name>
    <dbReference type="NCBI Taxonomy" id="28037"/>
    <lineage>
        <taxon>Bacteria</taxon>
        <taxon>Bacillati</taxon>
        <taxon>Bacillota</taxon>
        <taxon>Bacilli</taxon>
        <taxon>Lactobacillales</taxon>
        <taxon>Streptococcaceae</taxon>
        <taxon>Streptococcus</taxon>
        <taxon>Streptococcus mitis group</taxon>
    </lineage>
</organism>
<evidence type="ECO:0000259" key="14">
    <source>
        <dbReference type="PROSITE" id="PS50885"/>
    </source>
</evidence>
<evidence type="ECO:0000313" key="16">
    <source>
        <dbReference type="Proteomes" id="UP000467560"/>
    </source>
</evidence>
<dbReference type="FunFam" id="1.10.287.130:FF:000001">
    <property type="entry name" value="Two-component sensor histidine kinase"/>
    <property type="match status" value="1"/>
</dbReference>
<keyword evidence="9" id="KW-0175">Coiled coil</keyword>
<dbReference type="InterPro" id="IPR035965">
    <property type="entry name" value="PAS-like_dom_sf"/>
</dbReference>
<dbReference type="SMART" id="SM00091">
    <property type="entry name" value="PAS"/>
    <property type="match status" value="1"/>
</dbReference>
<evidence type="ECO:0000256" key="1">
    <source>
        <dbReference type="ARBA" id="ARBA00000085"/>
    </source>
</evidence>
<dbReference type="EMBL" id="WIJK01000020">
    <property type="protein sequence ID" value="MQQ52771.1"/>
    <property type="molecule type" value="Genomic_DNA"/>
</dbReference>
<keyword evidence="5" id="KW-0808">Transferase</keyword>
<evidence type="ECO:0000256" key="7">
    <source>
        <dbReference type="ARBA" id="ARBA00023012"/>
    </source>
</evidence>
<evidence type="ECO:0000256" key="6">
    <source>
        <dbReference type="ARBA" id="ARBA00022777"/>
    </source>
</evidence>
<protein>
    <recommendedName>
        <fullName evidence="3">histidine kinase</fullName>
        <ecNumber evidence="3">2.7.13.3</ecNumber>
    </recommendedName>
</protein>
<keyword evidence="4" id="KW-0597">Phosphoprotein</keyword>
<dbReference type="PROSITE" id="PS50885">
    <property type="entry name" value="HAMP"/>
    <property type="match status" value="1"/>
</dbReference>
<dbReference type="EC" id="2.7.13.3" evidence="3"/>
<dbReference type="InterPro" id="IPR000014">
    <property type="entry name" value="PAS"/>
</dbReference>
<dbReference type="Gene3D" id="3.30.565.10">
    <property type="entry name" value="Histidine kinase-like ATPase, C-terminal domain"/>
    <property type="match status" value="1"/>
</dbReference>
<dbReference type="Gene3D" id="1.10.287.130">
    <property type="match status" value="1"/>
</dbReference>
<dbReference type="InterPro" id="IPR013767">
    <property type="entry name" value="PAS_fold"/>
</dbReference>
<gene>
    <name evidence="15" type="primary">vicK</name>
    <name evidence="15" type="ORF">GEZ89_07385</name>
</gene>
<dbReference type="PROSITE" id="PS50109">
    <property type="entry name" value="HIS_KIN"/>
    <property type="match status" value="1"/>
</dbReference>
<comment type="subcellular location">
    <subcellularLocation>
        <location evidence="2">Membrane</location>
    </subcellularLocation>
</comment>
<dbReference type="Gene3D" id="3.30.450.20">
    <property type="entry name" value="PAS domain"/>
    <property type="match status" value="1"/>
</dbReference>
<evidence type="ECO:0000259" key="11">
    <source>
        <dbReference type="PROSITE" id="PS50109"/>
    </source>
</evidence>
<evidence type="ECO:0000256" key="10">
    <source>
        <dbReference type="SAM" id="Phobius"/>
    </source>
</evidence>
<dbReference type="SMART" id="SM00388">
    <property type="entry name" value="HisKA"/>
    <property type="match status" value="1"/>
</dbReference>
<evidence type="ECO:0000259" key="12">
    <source>
        <dbReference type="PROSITE" id="PS50112"/>
    </source>
</evidence>
<dbReference type="NCBIfam" id="TIGR00229">
    <property type="entry name" value="sensory_box"/>
    <property type="match status" value="1"/>
</dbReference>
<evidence type="ECO:0000256" key="9">
    <source>
        <dbReference type="SAM" id="Coils"/>
    </source>
</evidence>
<dbReference type="CDD" id="cd00082">
    <property type="entry name" value="HisKA"/>
    <property type="match status" value="1"/>
</dbReference>
<dbReference type="Pfam" id="PF00512">
    <property type="entry name" value="HisKA"/>
    <property type="match status" value="1"/>
</dbReference>
<dbReference type="SUPFAM" id="SSF55874">
    <property type="entry name" value="ATPase domain of HSP90 chaperone/DNA topoisomerase II/histidine kinase"/>
    <property type="match status" value="1"/>
</dbReference>
<dbReference type="CDD" id="cd00075">
    <property type="entry name" value="HATPase"/>
    <property type="match status" value="1"/>
</dbReference>
<comment type="caution">
    <text evidence="15">The sequence shown here is derived from an EMBL/GenBank/DDBJ whole genome shotgun (WGS) entry which is preliminary data.</text>
</comment>
<dbReference type="PROSITE" id="PS50112">
    <property type="entry name" value="PAS"/>
    <property type="match status" value="1"/>
</dbReference>
<dbReference type="PROSITE" id="PS50113">
    <property type="entry name" value="PAC"/>
    <property type="match status" value="1"/>
</dbReference>
<dbReference type="AlphaFoldDB" id="A0A7X1RPH2"/>
<keyword evidence="7" id="KW-0902">Two-component regulatory system</keyword>